<dbReference type="EMBL" id="LDAU01000048">
    <property type="protein sequence ID" value="KRX09555.1"/>
    <property type="molecule type" value="Genomic_DNA"/>
</dbReference>
<dbReference type="PROSITE" id="PS01032">
    <property type="entry name" value="PPM_1"/>
    <property type="match status" value="1"/>
</dbReference>
<proteinExistence type="inferred from homology"/>
<evidence type="ECO:0000256" key="6">
    <source>
        <dbReference type="RuleBase" id="RU003465"/>
    </source>
</evidence>
<comment type="subcellular location">
    <subcellularLocation>
        <location evidence="1">Membrane</location>
        <topology evidence="1">Peripheral membrane protein</topology>
    </subcellularLocation>
</comment>
<accession>A0A0V0R4Z6</accession>
<sequence length="416" mass="48745">MINSPLSKRDISFMQEENNNNNYNQDVEFDELQLDLDDIQGIDEEEIQNKFQEINTYYDDYYYYNNCYSIYMNKCCRSQMQDRYCLIPKFDCKKDISYMAVFDGHGSDKIAEFLANNLHQYILKSEYFAYDIPKALKEAFKKIDQYVQNCRELMPEENGSVVLCGIIYGKKLYLANLGDSKAMIVKKNNQYIQLTTEQTPARPDEQKRIEELGGWVLKVRNQKRLQGQIDVSRAIGDKKYKPFIISEPEITQYDLSQEDKYLIFATDGLWNQINGESLVQYCKQSQNINELPKVIFEQSSHLEMIKDNTTILCLDIEQYLIQNDLQNNQIKNQQKINIKPQNLQKNKSMNQKSQDDMDLSKQSSNETKDSCSQKYNSNNINSYSCNNIDLDLITVQKQEFSYSYQNESSESKSPTI</sequence>
<dbReference type="GO" id="GO:0046872">
    <property type="term" value="F:metal ion binding"/>
    <property type="evidence" value="ECO:0007669"/>
    <property type="project" value="UniProtKB-KW"/>
</dbReference>
<organism evidence="9 10">
    <name type="scientific">Pseudocohnilembus persalinus</name>
    <name type="common">Ciliate</name>
    <dbReference type="NCBI Taxonomy" id="266149"/>
    <lineage>
        <taxon>Eukaryota</taxon>
        <taxon>Sar</taxon>
        <taxon>Alveolata</taxon>
        <taxon>Ciliophora</taxon>
        <taxon>Intramacronucleata</taxon>
        <taxon>Oligohymenophorea</taxon>
        <taxon>Scuticociliatia</taxon>
        <taxon>Philasterida</taxon>
        <taxon>Pseudocohnilembidae</taxon>
        <taxon>Pseudocohnilembus</taxon>
    </lineage>
</organism>
<name>A0A0V0R4Z6_PSEPJ</name>
<keyword evidence="10" id="KW-1185">Reference proteome</keyword>
<dbReference type="PROSITE" id="PS51746">
    <property type="entry name" value="PPM_2"/>
    <property type="match status" value="1"/>
</dbReference>
<dbReference type="InParanoid" id="A0A0V0R4Z6"/>
<feature type="domain" description="PPM-type phosphatase" evidence="8">
    <location>
        <begin position="64"/>
        <end position="316"/>
    </location>
</feature>
<feature type="compositionally biased region" description="Low complexity" evidence="7">
    <location>
        <begin position="336"/>
        <end position="347"/>
    </location>
</feature>
<comment type="caution">
    <text evidence="9">The sequence shown here is derived from an EMBL/GenBank/DDBJ whole genome shotgun (WGS) entry which is preliminary data.</text>
</comment>
<dbReference type="GO" id="GO:0004722">
    <property type="term" value="F:protein serine/threonine phosphatase activity"/>
    <property type="evidence" value="ECO:0007669"/>
    <property type="project" value="InterPro"/>
</dbReference>
<dbReference type="SMART" id="SM00332">
    <property type="entry name" value="PP2Cc"/>
    <property type="match status" value="1"/>
</dbReference>
<dbReference type="AlphaFoldDB" id="A0A0V0R4Z6"/>
<dbReference type="Proteomes" id="UP000054937">
    <property type="component" value="Unassembled WGS sequence"/>
</dbReference>
<keyword evidence="2" id="KW-0479">Metal-binding</keyword>
<feature type="region of interest" description="Disordered" evidence="7">
    <location>
        <begin position="336"/>
        <end position="373"/>
    </location>
</feature>
<dbReference type="Pfam" id="PF00481">
    <property type="entry name" value="PP2C"/>
    <property type="match status" value="1"/>
</dbReference>
<dbReference type="Gene3D" id="3.60.40.10">
    <property type="entry name" value="PPM-type phosphatase domain"/>
    <property type="match status" value="1"/>
</dbReference>
<evidence type="ECO:0000256" key="5">
    <source>
        <dbReference type="ARBA" id="ARBA00023136"/>
    </source>
</evidence>
<dbReference type="SUPFAM" id="SSF81606">
    <property type="entry name" value="PP2C-like"/>
    <property type="match status" value="1"/>
</dbReference>
<evidence type="ECO:0000256" key="7">
    <source>
        <dbReference type="SAM" id="MobiDB-lite"/>
    </source>
</evidence>
<keyword evidence="5" id="KW-0472">Membrane</keyword>
<dbReference type="InterPro" id="IPR000222">
    <property type="entry name" value="PP2C_BS"/>
</dbReference>
<evidence type="ECO:0000259" key="8">
    <source>
        <dbReference type="PROSITE" id="PS51746"/>
    </source>
</evidence>
<reference evidence="9 10" key="1">
    <citation type="journal article" date="2015" name="Sci. Rep.">
        <title>Genome of the facultative scuticociliatosis pathogen Pseudocohnilembus persalinus provides insight into its virulence through horizontal gene transfer.</title>
        <authorList>
            <person name="Xiong J."/>
            <person name="Wang G."/>
            <person name="Cheng J."/>
            <person name="Tian M."/>
            <person name="Pan X."/>
            <person name="Warren A."/>
            <person name="Jiang C."/>
            <person name="Yuan D."/>
            <person name="Miao W."/>
        </authorList>
    </citation>
    <scope>NUCLEOTIDE SEQUENCE [LARGE SCALE GENOMIC DNA]</scope>
    <source>
        <strain evidence="9">36N120E</strain>
    </source>
</reference>
<evidence type="ECO:0000313" key="10">
    <source>
        <dbReference type="Proteomes" id="UP000054937"/>
    </source>
</evidence>
<evidence type="ECO:0000256" key="2">
    <source>
        <dbReference type="ARBA" id="ARBA00022723"/>
    </source>
</evidence>
<gene>
    <name evidence="9" type="ORF">PPERSA_12298</name>
</gene>
<dbReference type="CDD" id="cd00143">
    <property type="entry name" value="PP2Cc"/>
    <property type="match status" value="1"/>
</dbReference>
<dbReference type="InterPro" id="IPR015655">
    <property type="entry name" value="PP2C"/>
</dbReference>
<evidence type="ECO:0000256" key="4">
    <source>
        <dbReference type="ARBA" id="ARBA00022912"/>
    </source>
</evidence>
<dbReference type="PANTHER" id="PTHR47992">
    <property type="entry name" value="PROTEIN PHOSPHATASE"/>
    <property type="match status" value="1"/>
</dbReference>
<dbReference type="InterPro" id="IPR001932">
    <property type="entry name" value="PPM-type_phosphatase-like_dom"/>
</dbReference>
<keyword evidence="3 6" id="KW-0378">Hydrolase</keyword>
<protein>
    <submittedName>
        <fullName evidence="9">Protein phosphatase 2C (PP2C)-like domain</fullName>
    </submittedName>
</protein>
<keyword evidence="4 6" id="KW-0904">Protein phosphatase</keyword>
<evidence type="ECO:0000313" key="9">
    <source>
        <dbReference type="EMBL" id="KRX09555.1"/>
    </source>
</evidence>
<dbReference type="OrthoDB" id="10264738at2759"/>
<comment type="similarity">
    <text evidence="6">Belongs to the PP2C family.</text>
</comment>
<dbReference type="InterPro" id="IPR036457">
    <property type="entry name" value="PPM-type-like_dom_sf"/>
</dbReference>
<dbReference type="GO" id="GO:0016020">
    <property type="term" value="C:membrane"/>
    <property type="evidence" value="ECO:0007669"/>
    <property type="project" value="UniProtKB-SubCell"/>
</dbReference>
<evidence type="ECO:0000256" key="1">
    <source>
        <dbReference type="ARBA" id="ARBA00004170"/>
    </source>
</evidence>
<dbReference type="OMA" id="EIFKYQI"/>
<evidence type="ECO:0000256" key="3">
    <source>
        <dbReference type="ARBA" id="ARBA00022801"/>
    </source>
</evidence>